<proteinExistence type="inferred from homology"/>
<dbReference type="PANTHER" id="PTHR30346">
    <property type="entry name" value="TRANSCRIPTIONAL DUAL REGULATOR HCAR-RELATED"/>
    <property type="match status" value="1"/>
</dbReference>
<name>A0A3P3DVE4_9RHOB</name>
<accession>A0A3P3DVE4</accession>
<dbReference type="CDD" id="cd08414">
    <property type="entry name" value="PBP2_LTTR_aromatics_like"/>
    <property type="match status" value="1"/>
</dbReference>
<comment type="similarity">
    <text evidence="1">Belongs to the LysR transcriptional regulatory family.</text>
</comment>
<comment type="caution">
    <text evidence="6">The sequence shown here is derived from an EMBL/GenBank/DDBJ whole genome shotgun (WGS) entry which is preliminary data.</text>
</comment>
<dbReference type="Proteomes" id="UP000282125">
    <property type="component" value="Unassembled WGS sequence"/>
</dbReference>
<dbReference type="Gene3D" id="3.40.190.10">
    <property type="entry name" value="Periplasmic binding protein-like II"/>
    <property type="match status" value="2"/>
</dbReference>
<dbReference type="FunFam" id="1.10.10.10:FF:000001">
    <property type="entry name" value="LysR family transcriptional regulator"/>
    <property type="match status" value="1"/>
</dbReference>
<dbReference type="AlphaFoldDB" id="A0A3P3DVE4"/>
<dbReference type="SUPFAM" id="SSF46785">
    <property type="entry name" value="Winged helix' DNA-binding domain"/>
    <property type="match status" value="1"/>
</dbReference>
<evidence type="ECO:0000256" key="1">
    <source>
        <dbReference type="ARBA" id="ARBA00009437"/>
    </source>
</evidence>
<evidence type="ECO:0000256" key="3">
    <source>
        <dbReference type="ARBA" id="ARBA00023125"/>
    </source>
</evidence>
<dbReference type="PRINTS" id="PR00039">
    <property type="entry name" value="HTHLYSR"/>
</dbReference>
<evidence type="ECO:0000256" key="2">
    <source>
        <dbReference type="ARBA" id="ARBA00023015"/>
    </source>
</evidence>
<feature type="domain" description="HTH lysR-type" evidence="5">
    <location>
        <begin position="1"/>
        <end position="59"/>
    </location>
</feature>
<protein>
    <submittedName>
        <fullName evidence="6">LysR family transcriptional regulator</fullName>
    </submittedName>
</protein>
<keyword evidence="3" id="KW-0238">DNA-binding</keyword>
<dbReference type="InterPro" id="IPR005119">
    <property type="entry name" value="LysR_subst-bd"/>
</dbReference>
<dbReference type="Pfam" id="PF00126">
    <property type="entry name" value="HTH_1"/>
    <property type="match status" value="1"/>
</dbReference>
<sequence length="306" mass="34130">MSRIDLMRAFATLGEFGNYRTAAEVLGITQPTLSKQIVRLEDILGHQLFHRSRQGTELTEFGQAYLREVRPLIDEAERVWARGLSMASGDTGRLAIGFTFSALEGMTHALLAFRQSHPGVELSFEDISSQAQIPMLREKRLDVAFARWPGPPDLGARLVARDRLALVYPAELGGAITSPDSPALAAQPFIRLKPAIAPGFEGTVQRFLDWKGIRPQTTHRVNESLIQLRMVEAGFGVALMHASAVSHLIDPQRIIVRDIENSREGPGFDWQTGLYWRKDDRNPALRAFLRVAREAIAMPTPQDRAE</sequence>
<dbReference type="SUPFAM" id="SSF53850">
    <property type="entry name" value="Periplasmic binding protein-like II"/>
    <property type="match status" value="1"/>
</dbReference>
<evidence type="ECO:0000259" key="5">
    <source>
        <dbReference type="PROSITE" id="PS50931"/>
    </source>
</evidence>
<evidence type="ECO:0000313" key="6">
    <source>
        <dbReference type="EMBL" id="RRH78145.1"/>
    </source>
</evidence>
<organism evidence="6 7">
    <name type="scientific">Falsigemmobacter faecalis</name>
    <dbReference type="NCBI Taxonomy" id="2488730"/>
    <lineage>
        <taxon>Bacteria</taxon>
        <taxon>Pseudomonadati</taxon>
        <taxon>Pseudomonadota</taxon>
        <taxon>Alphaproteobacteria</taxon>
        <taxon>Rhodobacterales</taxon>
        <taxon>Paracoccaceae</taxon>
        <taxon>Falsigemmobacter</taxon>
    </lineage>
</organism>
<dbReference type="RefSeq" id="WP_124963235.1">
    <property type="nucleotide sequence ID" value="NZ_RRAZ01000002.1"/>
</dbReference>
<dbReference type="GO" id="GO:0003700">
    <property type="term" value="F:DNA-binding transcription factor activity"/>
    <property type="evidence" value="ECO:0007669"/>
    <property type="project" value="InterPro"/>
</dbReference>
<evidence type="ECO:0000256" key="4">
    <source>
        <dbReference type="ARBA" id="ARBA00023163"/>
    </source>
</evidence>
<dbReference type="PANTHER" id="PTHR30346:SF28">
    <property type="entry name" value="HTH-TYPE TRANSCRIPTIONAL REGULATOR CYNR"/>
    <property type="match status" value="1"/>
</dbReference>
<dbReference type="EMBL" id="RRAZ01000002">
    <property type="protein sequence ID" value="RRH78145.1"/>
    <property type="molecule type" value="Genomic_DNA"/>
</dbReference>
<dbReference type="InterPro" id="IPR000847">
    <property type="entry name" value="LysR_HTH_N"/>
</dbReference>
<dbReference type="GO" id="GO:0003677">
    <property type="term" value="F:DNA binding"/>
    <property type="evidence" value="ECO:0007669"/>
    <property type="project" value="UniProtKB-KW"/>
</dbReference>
<dbReference type="PROSITE" id="PS50931">
    <property type="entry name" value="HTH_LYSR"/>
    <property type="match status" value="1"/>
</dbReference>
<dbReference type="GO" id="GO:0032993">
    <property type="term" value="C:protein-DNA complex"/>
    <property type="evidence" value="ECO:0007669"/>
    <property type="project" value="TreeGrafter"/>
</dbReference>
<keyword evidence="7" id="KW-1185">Reference proteome</keyword>
<reference evidence="6 7" key="1">
    <citation type="submission" date="2018-11" db="EMBL/GenBank/DDBJ databases">
        <title>Gemmobacter sp. nov., YIM 102744-1 draft genome.</title>
        <authorList>
            <person name="Li G."/>
            <person name="Jiang Y."/>
        </authorList>
    </citation>
    <scope>NUCLEOTIDE SEQUENCE [LARGE SCALE GENOMIC DNA]</scope>
    <source>
        <strain evidence="6 7">YIM 102744-1</strain>
    </source>
</reference>
<keyword evidence="4" id="KW-0804">Transcription</keyword>
<dbReference type="InterPro" id="IPR036388">
    <property type="entry name" value="WH-like_DNA-bd_sf"/>
</dbReference>
<dbReference type="InterPro" id="IPR036390">
    <property type="entry name" value="WH_DNA-bd_sf"/>
</dbReference>
<gene>
    <name evidence="6" type="ORF">EG244_01480</name>
</gene>
<evidence type="ECO:0000313" key="7">
    <source>
        <dbReference type="Proteomes" id="UP000282125"/>
    </source>
</evidence>
<keyword evidence="2" id="KW-0805">Transcription regulation</keyword>
<dbReference type="Gene3D" id="1.10.10.10">
    <property type="entry name" value="Winged helix-like DNA-binding domain superfamily/Winged helix DNA-binding domain"/>
    <property type="match status" value="1"/>
</dbReference>
<dbReference type="Pfam" id="PF03466">
    <property type="entry name" value="LysR_substrate"/>
    <property type="match status" value="1"/>
</dbReference>
<dbReference type="OrthoDB" id="9815174at2"/>